<reference evidence="2" key="1">
    <citation type="journal article" date="2014" name="Front. Microbiol.">
        <title>High frequency of phylogenetically diverse reductive dehalogenase-homologous genes in deep subseafloor sedimentary metagenomes.</title>
        <authorList>
            <person name="Kawai M."/>
            <person name="Futagami T."/>
            <person name="Toyoda A."/>
            <person name="Takaki Y."/>
            <person name="Nishi S."/>
            <person name="Hori S."/>
            <person name="Arai W."/>
            <person name="Tsubouchi T."/>
            <person name="Morono Y."/>
            <person name="Uchiyama I."/>
            <person name="Ito T."/>
            <person name="Fujiyama A."/>
            <person name="Inagaki F."/>
            <person name="Takami H."/>
        </authorList>
    </citation>
    <scope>NUCLEOTIDE SEQUENCE</scope>
    <source>
        <strain evidence="2">Expedition CK06-06</strain>
    </source>
</reference>
<feature type="non-terminal residue" evidence="2">
    <location>
        <position position="91"/>
    </location>
</feature>
<protein>
    <submittedName>
        <fullName evidence="2">Uncharacterized protein</fullName>
    </submittedName>
</protein>
<organism evidence="2">
    <name type="scientific">marine sediment metagenome</name>
    <dbReference type="NCBI Taxonomy" id="412755"/>
    <lineage>
        <taxon>unclassified sequences</taxon>
        <taxon>metagenomes</taxon>
        <taxon>ecological metagenomes</taxon>
    </lineage>
</organism>
<evidence type="ECO:0000313" key="2">
    <source>
        <dbReference type="EMBL" id="GAG08028.1"/>
    </source>
</evidence>
<proteinExistence type="predicted"/>
<feature type="compositionally biased region" description="Basic residues" evidence="1">
    <location>
        <begin position="10"/>
        <end position="33"/>
    </location>
</feature>
<name>X0V6D1_9ZZZZ</name>
<dbReference type="AlphaFoldDB" id="X0V6D1"/>
<accession>X0V6D1</accession>
<feature type="region of interest" description="Disordered" evidence="1">
    <location>
        <begin position="1"/>
        <end position="49"/>
    </location>
</feature>
<feature type="compositionally biased region" description="Basic and acidic residues" evidence="1">
    <location>
        <begin position="34"/>
        <end position="47"/>
    </location>
</feature>
<evidence type="ECO:0000256" key="1">
    <source>
        <dbReference type="SAM" id="MobiDB-lite"/>
    </source>
</evidence>
<dbReference type="EMBL" id="BARS01021820">
    <property type="protein sequence ID" value="GAG08028.1"/>
    <property type="molecule type" value="Genomic_DNA"/>
</dbReference>
<gene>
    <name evidence="2" type="ORF">S01H1_34985</name>
</gene>
<comment type="caution">
    <text evidence="2">The sequence shown here is derived from an EMBL/GenBank/DDBJ whole genome shotgun (WGS) entry which is preliminary data.</text>
</comment>
<sequence>MALTQEQKQKAYRIRQKAKKDRAKVKSIAKKSRKSTDPRMKEIESDSHMQACLDGKADDVQGHFKRIGGGFTTYVGPTYGPVTIGKETKAD</sequence>